<dbReference type="AlphaFoldDB" id="A0A2W1LF18"/>
<organism evidence="1 2">
    <name type="scientific">Paenibacillus sambharensis</name>
    <dbReference type="NCBI Taxonomy" id="1803190"/>
    <lineage>
        <taxon>Bacteria</taxon>
        <taxon>Bacillati</taxon>
        <taxon>Bacillota</taxon>
        <taxon>Bacilli</taxon>
        <taxon>Bacillales</taxon>
        <taxon>Paenibacillaceae</taxon>
        <taxon>Paenibacillus</taxon>
    </lineage>
</organism>
<dbReference type="EMBL" id="QKRB01000062">
    <property type="protein sequence ID" value="PZD92984.1"/>
    <property type="molecule type" value="Genomic_DNA"/>
</dbReference>
<dbReference type="Proteomes" id="UP000249522">
    <property type="component" value="Unassembled WGS sequence"/>
</dbReference>
<gene>
    <name evidence="1" type="ORF">DNH61_25640</name>
</gene>
<dbReference type="OrthoDB" id="2616366at2"/>
<keyword evidence="2" id="KW-1185">Reference proteome</keyword>
<evidence type="ECO:0000313" key="2">
    <source>
        <dbReference type="Proteomes" id="UP000249522"/>
    </source>
</evidence>
<proteinExistence type="predicted"/>
<name>A0A2W1LF18_9BACL</name>
<sequence length="180" mass="18858">MPNYKVFNEFTDPLAIVDPPLQASQDGAFFTVSTGPVSVAANGFLALQLIVPANVSRTVYIARFLGGSSVNTTIDFFFNATFAATGTTLAVVNGNAGISRASNTSSRFITQTTDPTTGGARLNSIIQPGGPLVVELDGRFIVPSGPAARTFYVRMANNTNQTNLLAANISFWEAPSSGTS</sequence>
<dbReference type="RefSeq" id="WP_111149809.1">
    <property type="nucleotide sequence ID" value="NZ_QKRB01000062.1"/>
</dbReference>
<protein>
    <submittedName>
        <fullName evidence="1">Uncharacterized protein</fullName>
    </submittedName>
</protein>
<comment type="caution">
    <text evidence="1">The sequence shown here is derived from an EMBL/GenBank/DDBJ whole genome shotgun (WGS) entry which is preliminary data.</text>
</comment>
<accession>A0A2W1LF18</accession>
<evidence type="ECO:0000313" key="1">
    <source>
        <dbReference type="EMBL" id="PZD92984.1"/>
    </source>
</evidence>
<reference evidence="1 2" key="1">
    <citation type="submission" date="2018-06" db="EMBL/GenBank/DDBJ databases">
        <title>Paenibacillus imtechensis sp. nov.</title>
        <authorList>
            <person name="Pinnaka A.K."/>
            <person name="Singh H."/>
            <person name="Kaur M."/>
        </authorList>
    </citation>
    <scope>NUCLEOTIDE SEQUENCE [LARGE SCALE GENOMIC DNA]</scope>
    <source>
        <strain evidence="1 2">SMB1</strain>
    </source>
</reference>